<feature type="chain" id="PRO_5043417821" evidence="3">
    <location>
        <begin position="19"/>
        <end position="667"/>
    </location>
</feature>
<dbReference type="Pfam" id="PF05199">
    <property type="entry name" value="GMC_oxred_C"/>
    <property type="match status" value="1"/>
</dbReference>
<organism evidence="6 7">
    <name type="scientific">Exocentrus adspersus</name>
    <dbReference type="NCBI Taxonomy" id="1586481"/>
    <lineage>
        <taxon>Eukaryota</taxon>
        <taxon>Metazoa</taxon>
        <taxon>Ecdysozoa</taxon>
        <taxon>Arthropoda</taxon>
        <taxon>Hexapoda</taxon>
        <taxon>Insecta</taxon>
        <taxon>Pterygota</taxon>
        <taxon>Neoptera</taxon>
        <taxon>Endopterygota</taxon>
        <taxon>Coleoptera</taxon>
        <taxon>Polyphaga</taxon>
        <taxon>Cucujiformia</taxon>
        <taxon>Chrysomeloidea</taxon>
        <taxon>Cerambycidae</taxon>
        <taxon>Lamiinae</taxon>
        <taxon>Acanthocinini</taxon>
        <taxon>Exocentrus</taxon>
    </lineage>
</organism>
<gene>
    <name evidence="6" type="ORF">NQ315_002325</name>
</gene>
<comment type="similarity">
    <text evidence="1">Belongs to the GMC oxidoreductase family.</text>
</comment>
<reference evidence="6 7" key="1">
    <citation type="journal article" date="2023" name="Insect Mol. Biol.">
        <title>Genome sequencing provides insights into the evolution of gene families encoding plant cell wall-degrading enzymes in longhorned beetles.</title>
        <authorList>
            <person name="Shin N.R."/>
            <person name="Okamura Y."/>
            <person name="Kirsch R."/>
            <person name="Pauchet Y."/>
        </authorList>
    </citation>
    <scope>NUCLEOTIDE SEQUENCE [LARGE SCALE GENOMIC DNA]</scope>
    <source>
        <strain evidence="6">EAD_L_NR</strain>
    </source>
</reference>
<dbReference type="PANTHER" id="PTHR11552:SF158">
    <property type="entry name" value="GH23626P-RELATED"/>
    <property type="match status" value="1"/>
</dbReference>
<feature type="binding site" evidence="2">
    <location>
        <position position="317"/>
    </location>
    <ligand>
        <name>FAD</name>
        <dbReference type="ChEBI" id="CHEBI:57692"/>
    </ligand>
</feature>
<keyword evidence="7" id="KW-1185">Reference proteome</keyword>
<evidence type="ECO:0000256" key="2">
    <source>
        <dbReference type="PIRSR" id="PIRSR000137-2"/>
    </source>
</evidence>
<comment type="cofactor">
    <cofactor evidence="2">
        <name>FAD</name>
        <dbReference type="ChEBI" id="CHEBI:57692"/>
    </cofactor>
</comment>
<dbReference type="GO" id="GO:0050660">
    <property type="term" value="F:flavin adenine dinucleotide binding"/>
    <property type="evidence" value="ECO:0007669"/>
    <property type="project" value="InterPro"/>
</dbReference>
<feature type="domain" description="Glucose-methanol-choline oxidoreductase C-terminal" evidence="5">
    <location>
        <begin position="504"/>
        <end position="647"/>
    </location>
</feature>
<keyword evidence="2" id="KW-0285">Flavoprotein</keyword>
<evidence type="ECO:0000256" key="1">
    <source>
        <dbReference type="ARBA" id="ARBA00010790"/>
    </source>
</evidence>
<keyword evidence="3" id="KW-0732">Signal</keyword>
<sequence>MLLQLVLVVCGSASGSWAYSPFDVVDDYVSEFEHSMYLLKTAPPVAPVQHGEAEKARHQVKDASAESEEYDFIVVGSGASGSALASRLSEIPEWKVLLLEAGTREDAVTKVPAMQHYLRTTSYNWPYKTVPQNMSCLGTENQQCSIGTGRALGGESAINDMLYTRGDPKDYDTWADKDLIGWCWDSVMPYFKKIEDAFCSDLDRKHHQYGKWVSYATHNTPVYRYHLDNTPDGGLVPVLGGPVHLENMQHTTHLVSRILEAAHELGIKPVDYNGKERLGFSRPQVTTKDGKRHSAASAYLTQASKRSNLVIKPDSRVTEVTITDHTKEAKGVKYYHDGEMYTAKATKEVILAAGAVNTAHILLSSGIGPKHDLEALETPVVADLPVGKNLKDHVTFIGLNFVLNNTEHEDKNFHECQNEVVEYLRYGKGPLTTTGLELVGFLQTEASKTKLHHPDVQFLFTTNLYNQGHENLKHLNIRKDIYDAVWAPIKHKQGFSIDVVLLHPKSAGYVKLHHKDPFSAPIINPNSLTDQDEEDLETILAGVNKALKLVRSEALHKHGYQLNAHQIPECDHDGFVNDHYWRCAIKYLSVNARHLSGTARMGAEGDKEAVVDKDLRVYGVHNLRVADSSVIPVTISGNLMAAEYMIGEQAAAKIKTDWLKEKCRCEG</sequence>
<dbReference type="InterPro" id="IPR036188">
    <property type="entry name" value="FAD/NAD-bd_sf"/>
</dbReference>
<dbReference type="AlphaFoldDB" id="A0AAV8VTC6"/>
<dbReference type="InterPro" id="IPR012132">
    <property type="entry name" value="GMC_OxRdtase"/>
</dbReference>
<feature type="signal peptide" evidence="3">
    <location>
        <begin position="1"/>
        <end position="18"/>
    </location>
</feature>
<dbReference type="Gene3D" id="3.50.50.60">
    <property type="entry name" value="FAD/NAD(P)-binding domain"/>
    <property type="match status" value="1"/>
</dbReference>
<evidence type="ECO:0000313" key="7">
    <source>
        <dbReference type="Proteomes" id="UP001159042"/>
    </source>
</evidence>
<dbReference type="Gene3D" id="3.30.560.10">
    <property type="entry name" value="Glucose Oxidase, domain 3"/>
    <property type="match status" value="1"/>
</dbReference>
<dbReference type="SUPFAM" id="SSF54373">
    <property type="entry name" value="FAD-linked reductases, C-terminal domain"/>
    <property type="match status" value="1"/>
</dbReference>
<evidence type="ECO:0000256" key="3">
    <source>
        <dbReference type="SAM" id="SignalP"/>
    </source>
</evidence>
<dbReference type="InterPro" id="IPR007867">
    <property type="entry name" value="GMC_OxRtase_C"/>
</dbReference>
<dbReference type="PANTHER" id="PTHR11552">
    <property type="entry name" value="GLUCOSE-METHANOL-CHOLINE GMC OXIDOREDUCTASE"/>
    <property type="match status" value="1"/>
</dbReference>
<evidence type="ECO:0000313" key="6">
    <source>
        <dbReference type="EMBL" id="KAJ8917307.1"/>
    </source>
</evidence>
<comment type="caution">
    <text evidence="6">The sequence shown here is derived from an EMBL/GenBank/DDBJ whole genome shotgun (WGS) entry which is preliminary data.</text>
</comment>
<dbReference type="InterPro" id="IPR000172">
    <property type="entry name" value="GMC_OxRdtase_N"/>
</dbReference>
<name>A0AAV8VTC6_9CUCU</name>
<dbReference type="EMBL" id="JANEYG010000034">
    <property type="protein sequence ID" value="KAJ8917307.1"/>
    <property type="molecule type" value="Genomic_DNA"/>
</dbReference>
<dbReference type="PIRSF" id="PIRSF000137">
    <property type="entry name" value="Alcohol_oxidase"/>
    <property type="match status" value="1"/>
</dbReference>
<proteinExistence type="inferred from homology"/>
<evidence type="ECO:0000259" key="5">
    <source>
        <dbReference type="Pfam" id="PF05199"/>
    </source>
</evidence>
<dbReference type="Pfam" id="PF00732">
    <property type="entry name" value="GMC_oxred_N"/>
    <property type="match status" value="1"/>
</dbReference>
<accession>A0AAV8VTC6</accession>
<dbReference type="Proteomes" id="UP001159042">
    <property type="component" value="Unassembled WGS sequence"/>
</dbReference>
<evidence type="ECO:0000259" key="4">
    <source>
        <dbReference type="Pfam" id="PF00732"/>
    </source>
</evidence>
<dbReference type="SUPFAM" id="SSF51905">
    <property type="entry name" value="FAD/NAD(P)-binding domain"/>
    <property type="match status" value="1"/>
</dbReference>
<protein>
    <submittedName>
        <fullName evidence="6">Uncharacterized protein</fullName>
    </submittedName>
</protein>
<feature type="domain" description="Glucose-methanol-choline oxidoreductase N-terminal" evidence="4">
    <location>
        <begin position="70"/>
        <end position="394"/>
    </location>
</feature>
<keyword evidence="2" id="KW-0274">FAD</keyword>
<dbReference type="GO" id="GO:0016614">
    <property type="term" value="F:oxidoreductase activity, acting on CH-OH group of donors"/>
    <property type="evidence" value="ECO:0007669"/>
    <property type="project" value="InterPro"/>
</dbReference>